<evidence type="ECO:0000256" key="6">
    <source>
        <dbReference type="PROSITE-ProRule" id="PRU00169"/>
    </source>
</evidence>
<dbReference type="PANTHER" id="PTHR48111:SF1">
    <property type="entry name" value="TWO-COMPONENT RESPONSE REGULATOR ORR33"/>
    <property type="match status" value="1"/>
</dbReference>
<feature type="DNA-binding region" description="OmpR/PhoB-type" evidence="7">
    <location>
        <begin position="136"/>
        <end position="232"/>
    </location>
</feature>
<dbReference type="InterPro" id="IPR011006">
    <property type="entry name" value="CheY-like_superfamily"/>
</dbReference>
<evidence type="ECO:0000259" key="9">
    <source>
        <dbReference type="PROSITE" id="PS51755"/>
    </source>
</evidence>
<keyword evidence="3" id="KW-0805">Transcription regulation</keyword>
<dbReference type="CDD" id="cd00383">
    <property type="entry name" value="trans_reg_C"/>
    <property type="match status" value="1"/>
</dbReference>
<dbReference type="PROSITE" id="PS51755">
    <property type="entry name" value="OMPR_PHOB"/>
    <property type="match status" value="1"/>
</dbReference>
<evidence type="ECO:0000259" key="8">
    <source>
        <dbReference type="PROSITE" id="PS50110"/>
    </source>
</evidence>
<dbReference type="GO" id="GO:0032993">
    <property type="term" value="C:protein-DNA complex"/>
    <property type="evidence" value="ECO:0007669"/>
    <property type="project" value="TreeGrafter"/>
</dbReference>
<dbReference type="Pfam" id="PF00486">
    <property type="entry name" value="Trans_reg_C"/>
    <property type="match status" value="1"/>
</dbReference>
<dbReference type="SUPFAM" id="SSF46894">
    <property type="entry name" value="C-terminal effector domain of the bipartite response regulators"/>
    <property type="match status" value="1"/>
</dbReference>
<evidence type="ECO:0000256" key="2">
    <source>
        <dbReference type="ARBA" id="ARBA00023012"/>
    </source>
</evidence>
<dbReference type="EMBL" id="JACHEO010000007">
    <property type="protein sequence ID" value="MBB5347916.1"/>
    <property type="molecule type" value="Genomic_DNA"/>
</dbReference>
<evidence type="ECO:0000256" key="3">
    <source>
        <dbReference type="ARBA" id="ARBA00023015"/>
    </source>
</evidence>
<dbReference type="Gene3D" id="6.10.250.690">
    <property type="match status" value="1"/>
</dbReference>
<protein>
    <submittedName>
        <fullName evidence="10">Two-component system phosphate regulon response regulator PhoB</fullName>
    </submittedName>
</protein>
<dbReference type="Gene3D" id="1.10.10.10">
    <property type="entry name" value="Winged helix-like DNA-binding domain superfamily/Winged helix DNA-binding domain"/>
    <property type="match status" value="1"/>
</dbReference>
<gene>
    <name evidence="10" type="ORF">HNQ81_001645</name>
</gene>
<accession>A0A840USV6</accession>
<dbReference type="InterPro" id="IPR016032">
    <property type="entry name" value="Sig_transdc_resp-reg_C-effctor"/>
</dbReference>
<dbReference type="Gene3D" id="3.40.50.2300">
    <property type="match status" value="1"/>
</dbReference>
<dbReference type="PROSITE" id="PS50110">
    <property type="entry name" value="RESPONSE_REGULATORY"/>
    <property type="match status" value="1"/>
</dbReference>
<keyword evidence="1 6" id="KW-0597">Phosphoprotein</keyword>
<evidence type="ECO:0000256" key="1">
    <source>
        <dbReference type="ARBA" id="ARBA00022553"/>
    </source>
</evidence>
<dbReference type="InterPro" id="IPR036388">
    <property type="entry name" value="WH-like_DNA-bd_sf"/>
</dbReference>
<sequence length="238" mass="25803">MAKSHILVVEDDADIQQLVSYNLIRAGFHVSCADSGEEALACLQRDEVDCILLDLMLPGMSGIKVCAAVRESESPTRAAVPILMLTAKGEEEDVVAGLEAGADDYIIKPFSPKVLIARVKAVLRRGRAPEGEDEGHTIITGAGIEIDQGRHEIRVDGELLALTMTEFGILALLAAKPGWVFSRQQIIDAVRGYDFLITPRAVDVQIYGLRKKLGAAGESIETVRGIGYRFKSTRSGER</sequence>
<evidence type="ECO:0000256" key="4">
    <source>
        <dbReference type="ARBA" id="ARBA00023125"/>
    </source>
</evidence>
<dbReference type="AlphaFoldDB" id="A0A840USV6"/>
<dbReference type="FunFam" id="3.40.50.2300:FF:000001">
    <property type="entry name" value="DNA-binding response regulator PhoB"/>
    <property type="match status" value="1"/>
</dbReference>
<evidence type="ECO:0000256" key="5">
    <source>
        <dbReference type="ARBA" id="ARBA00023163"/>
    </source>
</evidence>
<dbReference type="GO" id="GO:0000156">
    <property type="term" value="F:phosphorelay response regulator activity"/>
    <property type="evidence" value="ECO:0007669"/>
    <property type="project" value="TreeGrafter"/>
</dbReference>
<dbReference type="GO" id="GO:0005829">
    <property type="term" value="C:cytosol"/>
    <property type="evidence" value="ECO:0007669"/>
    <property type="project" value="TreeGrafter"/>
</dbReference>
<feature type="modified residue" description="4-aspartylphosphate" evidence="6">
    <location>
        <position position="54"/>
    </location>
</feature>
<dbReference type="PANTHER" id="PTHR48111">
    <property type="entry name" value="REGULATOR OF RPOS"/>
    <property type="match status" value="1"/>
</dbReference>
<feature type="domain" description="Response regulatory" evidence="8">
    <location>
        <begin position="5"/>
        <end position="123"/>
    </location>
</feature>
<organism evidence="10 11">
    <name type="scientific">Desulfoprunum benzoelyticum</name>
    <dbReference type="NCBI Taxonomy" id="1506996"/>
    <lineage>
        <taxon>Bacteria</taxon>
        <taxon>Pseudomonadati</taxon>
        <taxon>Thermodesulfobacteriota</taxon>
        <taxon>Desulfobulbia</taxon>
        <taxon>Desulfobulbales</taxon>
        <taxon>Desulfobulbaceae</taxon>
        <taxon>Desulfoprunum</taxon>
    </lineage>
</organism>
<dbReference type="Pfam" id="PF00072">
    <property type="entry name" value="Response_reg"/>
    <property type="match status" value="1"/>
</dbReference>
<evidence type="ECO:0000313" key="11">
    <source>
        <dbReference type="Proteomes" id="UP000539642"/>
    </source>
</evidence>
<dbReference type="InterPro" id="IPR001867">
    <property type="entry name" value="OmpR/PhoB-type_DNA-bd"/>
</dbReference>
<dbReference type="SMART" id="SM00448">
    <property type="entry name" value="REC"/>
    <property type="match status" value="1"/>
</dbReference>
<keyword evidence="5" id="KW-0804">Transcription</keyword>
<name>A0A840USV6_9BACT</name>
<keyword evidence="2" id="KW-0902">Two-component regulatory system</keyword>
<keyword evidence="11" id="KW-1185">Reference proteome</keyword>
<dbReference type="InterPro" id="IPR001789">
    <property type="entry name" value="Sig_transdc_resp-reg_receiver"/>
</dbReference>
<dbReference type="SMART" id="SM00862">
    <property type="entry name" value="Trans_reg_C"/>
    <property type="match status" value="1"/>
</dbReference>
<dbReference type="InterPro" id="IPR039420">
    <property type="entry name" value="WalR-like"/>
</dbReference>
<proteinExistence type="predicted"/>
<dbReference type="SUPFAM" id="SSF52172">
    <property type="entry name" value="CheY-like"/>
    <property type="match status" value="1"/>
</dbReference>
<feature type="domain" description="OmpR/PhoB-type" evidence="9">
    <location>
        <begin position="136"/>
        <end position="232"/>
    </location>
</feature>
<evidence type="ECO:0000256" key="7">
    <source>
        <dbReference type="PROSITE-ProRule" id="PRU01091"/>
    </source>
</evidence>
<dbReference type="Proteomes" id="UP000539642">
    <property type="component" value="Unassembled WGS sequence"/>
</dbReference>
<dbReference type="GO" id="GO:0000976">
    <property type="term" value="F:transcription cis-regulatory region binding"/>
    <property type="evidence" value="ECO:0007669"/>
    <property type="project" value="TreeGrafter"/>
</dbReference>
<comment type="caution">
    <text evidence="10">The sequence shown here is derived from an EMBL/GenBank/DDBJ whole genome shotgun (WGS) entry which is preliminary data.</text>
</comment>
<dbReference type="GO" id="GO:0006355">
    <property type="term" value="P:regulation of DNA-templated transcription"/>
    <property type="evidence" value="ECO:0007669"/>
    <property type="project" value="InterPro"/>
</dbReference>
<reference evidence="10 11" key="1">
    <citation type="submission" date="2020-08" db="EMBL/GenBank/DDBJ databases">
        <title>Genomic Encyclopedia of Type Strains, Phase IV (KMG-IV): sequencing the most valuable type-strain genomes for metagenomic binning, comparative biology and taxonomic classification.</title>
        <authorList>
            <person name="Goeker M."/>
        </authorList>
    </citation>
    <scope>NUCLEOTIDE SEQUENCE [LARGE SCALE GENOMIC DNA]</scope>
    <source>
        <strain evidence="10 11">DSM 28570</strain>
    </source>
</reference>
<keyword evidence="4 7" id="KW-0238">DNA-binding</keyword>
<evidence type="ECO:0000313" key="10">
    <source>
        <dbReference type="EMBL" id="MBB5347916.1"/>
    </source>
</evidence>
<dbReference type="RefSeq" id="WP_183350162.1">
    <property type="nucleotide sequence ID" value="NZ_JACHEO010000007.1"/>
</dbReference>